<gene>
    <name evidence="1" type="ORF">SKAU_G00279880</name>
</gene>
<accession>A0A9Q1EX07</accession>
<proteinExistence type="predicted"/>
<evidence type="ECO:0000313" key="2">
    <source>
        <dbReference type="Proteomes" id="UP001152622"/>
    </source>
</evidence>
<protein>
    <submittedName>
        <fullName evidence="1">Uncharacterized protein</fullName>
    </submittedName>
</protein>
<dbReference type="AlphaFoldDB" id="A0A9Q1EX07"/>
<comment type="caution">
    <text evidence="1">The sequence shown here is derived from an EMBL/GenBank/DDBJ whole genome shotgun (WGS) entry which is preliminary data.</text>
</comment>
<reference evidence="1" key="1">
    <citation type="journal article" date="2023" name="Science">
        <title>Genome structures resolve the early diversification of teleost fishes.</title>
        <authorList>
            <person name="Parey E."/>
            <person name="Louis A."/>
            <person name="Montfort J."/>
            <person name="Bouchez O."/>
            <person name="Roques C."/>
            <person name="Iampietro C."/>
            <person name="Lluch J."/>
            <person name="Castinel A."/>
            <person name="Donnadieu C."/>
            <person name="Desvignes T."/>
            <person name="Floi Bucao C."/>
            <person name="Jouanno E."/>
            <person name="Wen M."/>
            <person name="Mejri S."/>
            <person name="Dirks R."/>
            <person name="Jansen H."/>
            <person name="Henkel C."/>
            <person name="Chen W.J."/>
            <person name="Zahm M."/>
            <person name="Cabau C."/>
            <person name="Klopp C."/>
            <person name="Thompson A.W."/>
            <person name="Robinson-Rechavi M."/>
            <person name="Braasch I."/>
            <person name="Lecointre G."/>
            <person name="Bobe J."/>
            <person name="Postlethwait J.H."/>
            <person name="Berthelot C."/>
            <person name="Roest Crollius H."/>
            <person name="Guiguen Y."/>
        </authorList>
    </citation>
    <scope>NUCLEOTIDE SEQUENCE</scope>
    <source>
        <strain evidence="1">WJC10195</strain>
    </source>
</reference>
<organism evidence="1 2">
    <name type="scientific">Synaphobranchus kaupii</name>
    <name type="common">Kaup's arrowtooth eel</name>
    <dbReference type="NCBI Taxonomy" id="118154"/>
    <lineage>
        <taxon>Eukaryota</taxon>
        <taxon>Metazoa</taxon>
        <taxon>Chordata</taxon>
        <taxon>Craniata</taxon>
        <taxon>Vertebrata</taxon>
        <taxon>Euteleostomi</taxon>
        <taxon>Actinopterygii</taxon>
        <taxon>Neopterygii</taxon>
        <taxon>Teleostei</taxon>
        <taxon>Anguilliformes</taxon>
        <taxon>Synaphobranchidae</taxon>
        <taxon>Synaphobranchus</taxon>
    </lineage>
</organism>
<dbReference type="EMBL" id="JAINUF010000011">
    <property type="protein sequence ID" value="KAJ8346587.1"/>
    <property type="molecule type" value="Genomic_DNA"/>
</dbReference>
<evidence type="ECO:0000313" key="1">
    <source>
        <dbReference type="EMBL" id="KAJ8346587.1"/>
    </source>
</evidence>
<dbReference type="Proteomes" id="UP001152622">
    <property type="component" value="Chromosome 11"/>
</dbReference>
<sequence length="108" mass="12807">MKQIIQVQSRHRYMNMKRRRDYNGSPPHGVIVHSSTLTACRKPCYSKYLQQLTIRVRRPGNRAESNTPSNALASLDEKYGRPYQYTLKEIEELEHLNWNYPTSKRTRP</sequence>
<keyword evidence="2" id="KW-1185">Reference proteome</keyword>
<name>A0A9Q1EX07_SYNKA</name>